<dbReference type="AlphaFoldDB" id="A0A256FN43"/>
<dbReference type="InterPro" id="IPR007208">
    <property type="entry name" value="MrpF/PhaF-like"/>
</dbReference>
<evidence type="ECO:0000256" key="8">
    <source>
        <dbReference type="SAM" id="Phobius"/>
    </source>
</evidence>
<keyword evidence="5 8" id="KW-0812">Transmembrane</keyword>
<keyword evidence="3" id="KW-0813">Transport</keyword>
<evidence type="ECO:0000313" key="10">
    <source>
        <dbReference type="Proteomes" id="UP000215590"/>
    </source>
</evidence>
<reference evidence="9 10" key="1">
    <citation type="submission" date="2017-07" db="EMBL/GenBank/DDBJ databases">
        <title>Phylogenetic study on the rhizospheric bacterium Ochrobactrum sp. A44.</title>
        <authorList>
            <person name="Krzyzanowska D.M."/>
            <person name="Ossowicki A."/>
            <person name="Rajewska M."/>
            <person name="Maciag T."/>
            <person name="Kaczynski Z."/>
            <person name="Czerwicka M."/>
            <person name="Jafra S."/>
        </authorList>
    </citation>
    <scope>NUCLEOTIDE SEQUENCE [LARGE SCALE GENOMIC DNA]</scope>
    <source>
        <strain evidence="9 10">DSM 7216</strain>
    </source>
</reference>
<evidence type="ECO:0000256" key="1">
    <source>
        <dbReference type="ARBA" id="ARBA00004651"/>
    </source>
</evidence>
<evidence type="ECO:0000256" key="3">
    <source>
        <dbReference type="ARBA" id="ARBA00022448"/>
    </source>
</evidence>
<keyword evidence="4" id="KW-1003">Cell membrane</keyword>
<evidence type="ECO:0000256" key="5">
    <source>
        <dbReference type="ARBA" id="ARBA00022692"/>
    </source>
</evidence>
<evidence type="ECO:0000256" key="6">
    <source>
        <dbReference type="ARBA" id="ARBA00022989"/>
    </source>
</evidence>
<feature type="transmembrane region" description="Helical" evidence="8">
    <location>
        <begin position="51"/>
        <end position="73"/>
    </location>
</feature>
<gene>
    <name evidence="9" type="ORF">CEV31_4402</name>
</gene>
<dbReference type="GO" id="GO:0005886">
    <property type="term" value="C:plasma membrane"/>
    <property type="evidence" value="ECO:0007669"/>
    <property type="project" value="UniProtKB-SubCell"/>
</dbReference>
<dbReference type="EMBL" id="NNRJ01000044">
    <property type="protein sequence ID" value="OYR16275.1"/>
    <property type="molecule type" value="Genomic_DNA"/>
</dbReference>
<evidence type="ECO:0000256" key="2">
    <source>
        <dbReference type="ARBA" id="ARBA00009212"/>
    </source>
</evidence>
<organism evidence="9 10">
    <name type="scientific">Brucella thiophenivorans</name>
    <dbReference type="NCBI Taxonomy" id="571255"/>
    <lineage>
        <taxon>Bacteria</taxon>
        <taxon>Pseudomonadati</taxon>
        <taxon>Pseudomonadota</taxon>
        <taxon>Alphaproteobacteria</taxon>
        <taxon>Hyphomicrobiales</taxon>
        <taxon>Brucellaceae</taxon>
        <taxon>Brucella/Ochrobactrum group</taxon>
        <taxon>Brucella</taxon>
    </lineage>
</organism>
<keyword evidence="10" id="KW-1185">Reference proteome</keyword>
<sequence length="84" mass="9166">MWMVVLSLLIGFARLLKGPSLADRVLSLDMLTALVIVFCSLYAIQTETAAYLDIAIALALVSFISVAALARYASRQTRRNSSDD</sequence>
<feature type="transmembrane region" description="Helical" evidence="8">
    <location>
        <begin position="25"/>
        <end position="44"/>
    </location>
</feature>
<name>A0A256FN43_9HYPH</name>
<dbReference type="Pfam" id="PF04066">
    <property type="entry name" value="MrpF_PhaF"/>
    <property type="match status" value="1"/>
</dbReference>
<evidence type="ECO:0000256" key="4">
    <source>
        <dbReference type="ARBA" id="ARBA00022475"/>
    </source>
</evidence>
<proteinExistence type="inferred from homology"/>
<dbReference type="PANTHER" id="PTHR34702:SF1">
    <property type="entry name" value="NA(+)_H(+) ANTIPORTER SUBUNIT F"/>
    <property type="match status" value="1"/>
</dbReference>
<comment type="caution">
    <text evidence="9">The sequence shown here is derived from an EMBL/GenBank/DDBJ whole genome shotgun (WGS) entry which is preliminary data.</text>
</comment>
<dbReference type="GO" id="GO:0015385">
    <property type="term" value="F:sodium:proton antiporter activity"/>
    <property type="evidence" value="ECO:0007669"/>
    <property type="project" value="TreeGrafter"/>
</dbReference>
<dbReference type="PANTHER" id="PTHR34702">
    <property type="entry name" value="NA(+)/H(+) ANTIPORTER SUBUNIT F1"/>
    <property type="match status" value="1"/>
</dbReference>
<evidence type="ECO:0000256" key="7">
    <source>
        <dbReference type="ARBA" id="ARBA00023136"/>
    </source>
</evidence>
<accession>A0A256FN43</accession>
<comment type="subcellular location">
    <subcellularLocation>
        <location evidence="1">Cell membrane</location>
        <topology evidence="1">Multi-pass membrane protein</topology>
    </subcellularLocation>
</comment>
<protein>
    <submittedName>
        <fullName evidence="9">Multiple resistance and pH regulation F family protein</fullName>
    </submittedName>
</protein>
<keyword evidence="6 8" id="KW-1133">Transmembrane helix</keyword>
<comment type="similarity">
    <text evidence="2">Belongs to the CPA3 antiporters (TC 2.A.63) subunit F family.</text>
</comment>
<dbReference type="Proteomes" id="UP000215590">
    <property type="component" value="Unassembled WGS sequence"/>
</dbReference>
<evidence type="ECO:0000313" key="9">
    <source>
        <dbReference type="EMBL" id="OYR16275.1"/>
    </source>
</evidence>
<keyword evidence="7 8" id="KW-0472">Membrane</keyword>